<feature type="domain" description="Histidine kinase" evidence="12">
    <location>
        <begin position="126"/>
        <end position="332"/>
    </location>
</feature>
<dbReference type="CDD" id="cd00082">
    <property type="entry name" value="HisKA"/>
    <property type="match status" value="1"/>
</dbReference>
<evidence type="ECO:0000256" key="8">
    <source>
        <dbReference type="ARBA" id="ARBA00022989"/>
    </source>
</evidence>
<comment type="caution">
    <text evidence="13">The sequence shown here is derived from an EMBL/GenBank/DDBJ whole genome shotgun (WGS) entry which is preliminary data.</text>
</comment>
<evidence type="ECO:0000259" key="12">
    <source>
        <dbReference type="PROSITE" id="PS50109"/>
    </source>
</evidence>
<keyword evidence="7 13" id="KW-0418">Kinase</keyword>
<keyword evidence="5 13" id="KW-0808">Transferase</keyword>
<gene>
    <name evidence="13" type="primary">graS_3</name>
    <name evidence="13" type="ORF">DSM106044_04748</name>
</gene>
<organism evidence="13 14">
    <name type="scientific">Robinsoniella peoriensis</name>
    <dbReference type="NCBI Taxonomy" id="180332"/>
    <lineage>
        <taxon>Bacteria</taxon>
        <taxon>Bacillati</taxon>
        <taxon>Bacillota</taxon>
        <taxon>Clostridia</taxon>
        <taxon>Lachnospirales</taxon>
        <taxon>Lachnospiraceae</taxon>
        <taxon>Robinsoniella</taxon>
    </lineage>
</organism>
<dbReference type="PANTHER" id="PTHR45453">
    <property type="entry name" value="PHOSPHATE REGULON SENSOR PROTEIN PHOR"/>
    <property type="match status" value="1"/>
</dbReference>
<dbReference type="GO" id="GO:0005886">
    <property type="term" value="C:plasma membrane"/>
    <property type="evidence" value="ECO:0007669"/>
    <property type="project" value="UniProtKB-SubCell"/>
</dbReference>
<dbReference type="Gene3D" id="3.30.565.10">
    <property type="entry name" value="Histidine kinase-like ATPase, C-terminal domain"/>
    <property type="match status" value="1"/>
</dbReference>
<keyword evidence="4" id="KW-1003">Cell membrane</keyword>
<dbReference type="EC" id="2.7.13.3" evidence="3"/>
<evidence type="ECO:0000256" key="10">
    <source>
        <dbReference type="ARBA" id="ARBA00023136"/>
    </source>
</evidence>
<evidence type="ECO:0000256" key="11">
    <source>
        <dbReference type="SAM" id="Phobius"/>
    </source>
</evidence>
<evidence type="ECO:0000256" key="7">
    <source>
        <dbReference type="ARBA" id="ARBA00022777"/>
    </source>
</evidence>
<sequence>MNGRLYWQQRLTYILIQLIGLSGACIYLKALKLGWWQILPLFFVCLAVIFFYNLLRYRKQRAYFRKMAVLVDQLDEKYLFPQIWKDAKSYEETGYLCLLRECTKSMLEQVELSRCEGRDYQEWLETYVHDMKQPISAIKLIAERMRTEDSRDILLELETMNHHLEQVLYYGRSESPHTDFIFKKVNFLDVLNECLSMNKQMLIQNRVRIEIPEFFPEVYGDEKGILFLLNQLVYNAAVYRRDQDPVIQFTYSIQMDILYFFIRDNGCGITAEDLPRVFEKGFTGKNGRKNLCSTGMGLYLCKKHAEDMGIGLSIQSEENIYTEVCMALPLRL</sequence>
<keyword evidence="10 11" id="KW-0472">Membrane</keyword>
<dbReference type="SMART" id="SM00388">
    <property type="entry name" value="HisKA"/>
    <property type="match status" value="1"/>
</dbReference>
<dbReference type="InterPro" id="IPR036890">
    <property type="entry name" value="HATPase_C_sf"/>
</dbReference>
<evidence type="ECO:0000313" key="14">
    <source>
        <dbReference type="Proteomes" id="UP000306509"/>
    </source>
</evidence>
<dbReference type="Pfam" id="PF02518">
    <property type="entry name" value="HATPase_c"/>
    <property type="match status" value="1"/>
</dbReference>
<keyword evidence="8 11" id="KW-1133">Transmembrane helix</keyword>
<evidence type="ECO:0000256" key="5">
    <source>
        <dbReference type="ARBA" id="ARBA00022679"/>
    </source>
</evidence>
<dbReference type="GO" id="GO:0004721">
    <property type="term" value="F:phosphoprotein phosphatase activity"/>
    <property type="evidence" value="ECO:0007669"/>
    <property type="project" value="TreeGrafter"/>
</dbReference>
<dbReference type="InterPro" id="IPR005467">
    <property type="entry name" value="His_kinase_dom"/>
</dbReference>
<comment type="catalytic activity">
    <reaction evidence="1">
        <text>ATP + protein L-histidine = ADP + protein N-phospho-L-histidine.</text>
        <dbReference type="EC" id="2.7.13.3"/>
    </reaction>
</comment>
<accession>A0A4U8Q173</accession>
<dbReference type="AlphaFoldDB" id="A0A4U8Q173"/>
<name>A0A4U8Q173_9FIRM</name>
<evidence type="ECO:0000256" key="9">
    <source>
        <dbReference type="ARBA" id="ARBA00023012"/>
    </source>
</evidence>
<dbReference type="InterPro" id="IPR003594">
    <property type="entry name" value="HATPase_dom"/>
</dbReference>
<dbReference type="PROSITE" id="PS50109">
    <property type="entry name" value="HIS_KIN"/>
    <property type="match status" value="1"/>
</dbReference>
<dbReference type="InterPro" id="IPR050351">
    <property type="entry name" value="BphY/WalK/GraS-like"/>
</dbReference>
<dbReference type="STRING" id="180332.GCA_000797495_00652"/>
<feature type="transmembrane region" description="Helical" evidence="11">
    <location>
        <begin position="12"/>
        <end position="30"/>
    </location>
</feature>
<proteinExistence type="predicted"/>
<dbReference type="PROSITE" id="PS51257">
    <property type="entry name" value="PROKAR_LIPOPROTEIN"/>
    <property type="match status" value="1"/>
</dbReference>
<dbReference type="GO" id="GO:0000155">
    <property type="term" value="F:phosphorelay sensor kinase activity"/>
    <property type="evidence" value="ECO:0007669"/>
    <property type="project" value="InterPro"/>
</dbReference>
<evidence type="ECO:0000256" key="1">
    <source>
        <dbReference type="ARBA" id="ARBA00000085"/>
    </source>
</evidence>
<dbReference type="RefSeq" id="WP_138003823.1">
    <property type="nucleotide sequence ID" value="NZ_QGQD01000096.1"/>
</dbReference>
<keyword evidence="6 11" id="KW-0812">Transmembrane</keyword>
<dbReference type="EMBL" id="QGQD01000096">
    <property type="protein sequence ID" value="TLC98410.1"/>
    <property type="molecule type" value="Genomic_DNA"/>
</dbReference>
<dbReference type="PANTHER" id="PTHR45453:SF2">
    <property type="entry name" value="HISTIDINE KINASE"/>
    <property type="match status" value="1"/>
</dbReference>
<dbReference type="GO" id="GO:0016036">
    <property type="term" value="P:cellular response to phosphate starvation"/>
    <property type="evidence" value="ECO:0007669"/>
    <property type="project" value="TreeGrafter"/>
</dbReference>
<keyword evidence="14" id="KW-1185">Reference proteome</keyword>
<evidence type="ECO:0000256" key="2">
    <source>
        <dbReference type="ARBA" id="ARBA00004651"/>
    </source>
</evidence>
<protein>
    <recommendedName>
        <fullName evidence="3">histidine kinase</fullName>
        <ecNumber evidence="3">2.7.13.3</ecNumber>
    </recommendedName>
</protein>
<evidence type="ECO:0000313" key="13">
    <source>
        <dbReference type="EMBL" id="TLC98410.1"/>
    </source>
</evidence>
<dbReference type="Proteomes" id="UP000306509">
    <property type="component" value="Unassembled WGS sequence"/>
</dbReference>
<comment type="subcellular location">
    <subcellularLocation>
        <location evidence="2">Cell membrane</location>
        <topology evidence="2">Multi-pass membrane protein</topology>
    </subcellularLocation>
</comment>
<dbReference type="SMART" id="SM00387">
    <property type="entry name" value="HATPase_c"/>
    <property type="match status" value="1"/>
</dbReference>
<evidence type="ECO:0000256" key="6">
    <source>
        <dbReference type="ARBA" id="ARBA00022692"/>
    </source>
</evidence>
<dbReference type="InterPro" id="IPR003661">
    <property type="entry name" value="HisK_dim/P_dom"/>
</dbReference>
<keyword evidence="9" id="KW-0902">Two-component regulatory system</keyword>
<evidence type="ECO:0000256" key="3">
    <source>
        <dbReference type="ARBA" id="ARBA00012438"/>
    </source>
</evidence>
<feature type="transmembrane region" description="Helical" evidence="11">
    <location>
        <begin position="36"/>
        <end position="55"/>
    </location>
</feature>
<evidence type="ECO:0000256" key="4">
    <source>
        <dbReference type="ARBA" id="ARBA00022475"/>
    </source>
</evidence>
<reference evidence="13 14" key="1">
    <citation type="journal article" date="2019" name="Anaerobe">
        <title>Detection of Robinsoniella peoriensis in multiple bone samples of a trauma patient.</title>
        <authorList>
            <person name="Schrottner P."/>
            <person name="Hartwich K."/>
            <person name="Bunk B."/>
            <person name="Schober I."/>
            <person name="Helbig S."/>
            <person name="Rudolph W.W."/>
            <person name="Gunzer F."/>
        </authorList>
    </citation>
    <scope>NUCLEOTIDE SEQUENCE [LARGE SCALE GENOMIC DNA]</scope>
    <source>
        <strain evidence="13 14">DSM 106044</strain>
    </source>
</reference>
<dbReference type="SUPFAM" id="SSF55874">
    <property type="entry name" value="ATPase domain of HSP90 chaperone/DNA topoisomerase II/histidine kinase"/>
    <property type="match status" value="1"/>
</dbReference>